<dbReference type="NCBIfam" id="TIGR01208">
    <property type="entry name" value="rmlA_long"/>
    <property type="match status" value="1"/>
</dbReference>
<dbReference type="EMBL" id="SMKY01000029">
    <property type="protein sequence ID" value="TDD86518.1"/>
    <property type="molecule type" value="Genomic_DNA"/>
</dbReference>
<dbReference type="GO" id="GO:0008879">
    <property type="term" value="F:glucose-1-phosphate thymidylyltransferase activity"/>
    <property type="evidence" value="ECO:0007669"/>
    <property type="project" value="UniProtKB-EC"/>
</dbReference>
<dbReference type="PANTHER" id="PTHR42883">
    <property type="entry name" value="GLUCOSE-1-PHOSPHATE THYMIDYLTRANSFERASE"/>
    <property type="match status" value="1"/>
</dbReference>
<feature type="domain" description="Nucleotidyl transferase" evidence="2">
    <location>
        <begin position="2"/>
        <end position="235"/>
    </location>
</feature>
<organism evidence="3 4">
    <name type="scientific">Actinomadura darangshiensis</name>
    <dbReference type="NCBI Taxonomy" id="705336"/>
    <lineage>
        <taxon>Bacteria</taxon>
        <taxon>Bacillati</taxon>
        <taxon>Actinomycetota</taxon>
        <taxon>Actinomycetes</taxon>
        <taxon>Streptosporangiales</taxon>
        <taxon>Thermomonosporaceae</taxon>
        <taxon>Actinomadura</taxon>
    </lineage>
</organism>
<dbReference type="Gene3D" id="2.160.10.10">
    <property type="entry name" value="Hexapeptide repeat proteins"/>
    <property type="match status" value="1"/>
</dbReference>
<dbReference type="Gene3D" id="3.90.550.10">
    <property type="entry name" value="Spore Coat Polysaccharide Biosynthesis Protein SpsA, Chain A"/>
    <property type="match status" value="1"/>
</dbReference>
<dbReference type="PANTHER" id="PTHR42883:SF2">
    <property type="entry name" value="THYMIDYLYLTRANSFERASE"/>
    <property type="match status" value="1"/>
</dbReference>
<proteinExistence type="predicted"/>
<accession>A0A4R5BIK4</accession>
<protein>
    <submittedName>
        <fullName evidence="3">Glucose-1-phosphate thymidylyltransferase</fullName>
        <ecNumber evidence="3">2.7.7.24</ecNumber>
    </submittedName>
</protein>
<evidence type="ECO:0000313" key="4">
    <source>
        <dbReference type="Proteomes" id="UP000295578"/>
    </source>
</evidence>
<evidence type="ECO:0000313" key="3">
    <source>
        <dbReference type="EMBL" id="TDD86518.1"/>
    </source>
</evidence>
<name>A0A4R5BIK4_9ACTN</name>
<evidence type="ECO:0000256" key="1">
    <source>
        <dbReference type="SAM" id="MobiDB-lite"/>
    </source>
</evidence>
<dbReference type="SUPFAM" id="SSF53448">
    <property type="entry name" value="Nucleotide-diphospho-sugar transferases"/>
    <property type="match status" value="1"/>
</dbReference>
<feature type="region of interest" description="Disordered" evidence="1">
    <location>
        <begin position="348"/>
        <end position="367"/>
    </location>
</feature>
<dbReference type="Pfam" id="PF00483">
    <property type="entry name" value="NTP_transferase"/>
    <property type="match status" value="1"/>
</dbReference>
<gene>
    <name evidence="3" type="ORF">E1293_09395</name>
</gene>
<reference evidence="3 4" key="1">
    <citation type="submission" date="2019-03" db="EMBL/GenBank/DDBJ databases">
        <title>Draft genome sequences of novel Actinobacteria.</title>
        <authorList>
            <person name="Sahin N."/>
            <person name="Ay H."/>
            <person name="Saygin H."/>
        </authorList>
    </citation>
    <scope>NUCLEOTIDE SEQUENCE [LARGE SCALE GENOMIC DNA]</scope>
    <source>
        <strain evidence="3 4">DSM 45941</strain>
    </source>
</reference>
<dbReference type="EC" id="2.7.7.24" evidence="3"/>
<evidence type="ECO:0000259" key="2">
    <source>
        <dbReference type="Pfam" id="PF00483"/>
    </source>
</evidence>
<dbReference type="AlphaFoldDB" id="A0A4R5BIK4"/>
<dbReference type="CDD" id="cd04189">
    <property type="entry name" value="G1P_TT_long"/>
    <property type="match status" value="1"/>
</dbReference>
<dbReference type="Proteomes" id="UP000295578">
    <property type="component" value="Unassembled WGS sequence"/>
</dbReference>
<dbReference type="InterPro" id="IPR029044">
    <property type="entry name" value="Nucleotide-diphossugar_trans"/>
</dbReference>
<dbReference type="InterPro" id="IPR005835">
    <property type="entry name" value="NTP_transferase_dom"/>
</dbReference>
<comment type="caution">
    <text evidence="3">The sequence shown here is derived from an EMBL/GenBank/DDBJ whole genome shotgun (WGS) entry which is preliminary data.</text>
</comment>
<keyword evidence="3" id="KW-0548">Nucleotidyltransferase</keyword>
<dbReference type="InterPro" id="IPR005908">
    <property type="entry name" value="G1P_thy_trans_l"/>
</dbReference>
<keyword evidence="3" id="KW-0808">Transferase</keyword>
<keyword evidence="4" id="KW-1185">Reference proteome</keyword>
<sequence length="367" mass="38512">MKALILSGGMGMRLRPLSHAMPKQLVPVANRPVLEHVVAGIRELGATDIGVVVGAGGDQIAAALGDGSRFGARITYLPQERPLGLAHCLIVARAFLGDDDFVVWLGDNMLLDGVAGLAAAFREHRPAAHIVVGKVADPRRFGVVDLDGAGAVRAITEKPRRPRSDLAVIGVYFFTAAVHEAVAAITPGERGELELTDALRWLVEHGRPVTAHQYDGHWQDTGRPDDVLAANRRVLAGLSRDVAGHVDEHSRLLGPVVVEPGARVLRSTLHGPVVVGAGSRVEDSRIGPDVSVGRGCTLLGARVADSILMDGAEVRAPHPLRGSLLGRGATVRPAPRAGAGHRFVLSDHADVGLEGPAAPAPEGDQRP</sequence>
<dbReference type="RefSeq" id="WP_132195965.1">
    <property type="nucleotide sequence ID" value="NZ_SMKY01000029.1"/>
</dbReference>
<dbReference type="OrthoDB" id="9801810at2"/>